<accession>A0A392UHY9</accession>
<feature type="region of interest" description="Disordered" evidence="1">
    <location>
        <begin position="1"/>
        <end position="22"/>
    </location>
</feature>
<evidence type="ECO:0000256" key="1">
    <source>
        <dbReference type="SAM" id="MobiDB-lite"/>
    </source>
</evidence>
<name>A0A392UHY9_9FABA</name>
<feature type="non-terminal residue" evidence="2">
    <location>
        <position position="22"/>
    </location>
</feature>
<reference evidence="2 3" key="1">
    <citation type="journal article" date="2018" name="Front. Plant Sci.">
        <title>Red Clover (Trifolium pratense) and Zigzag Clover (T. medium) - A Picture of Genomic Similarities and Differences.</title>
        <authorList>
            <person name="Dluhosova J."/>
            <person name="Istvanek J."/>
            <person name="Nedelnik J."/>
            <person name="Repkova J."/>
        </authorList>
    </citation>
    <scope>NUCLEOTIDE SEQUENCE [LARGE SCALE GENOMIC DNA]</scope>
    <source>
        <strain evidence="3">cv. 10/8</strain>
        <tissue evidence="2">Leaf</tissue>
    </source>
</reference>
<dbReference type="Proteomes" id="UP000265520">
    <property type="component" value="Unassembled WGS sequence"/>
</dbReference>
<keyword evidence="3" id="KW-1185">Reference proteome</keyword>
<organism evidence="2 3">
    <name type="scientific">Trifolium medium</name>
    <dbReference type="NCBI Taxonomy" id="97028"/>
    <lineage>
        <taxon>Eukaryota</taxon>
        <taxon>Viridiplantae</taxon>
        <taxon>Streptophyta</taxon>
        <taxon>Embryophyta</taxon>
        <taxon>Tracheophyta</taxon>
        <taxon>Spermatophyta</taxon>
        <taxon>Magnoliopsida</taxon>
        <taxon>eudicotyledons</taxon>
        <taxon>Gunneridae</taxon>
        <taxon>Pentapetalae</taxon>
        <taxon>rosids</taxon>
        <taxon>fabids</taxon>
        <taxon>Fabales</taxon>
        <taxon>Fabaceae</taxon>
        <taxon>Papilionoideae</taxon>
        <taxon>50 kb inversion clade</taxon>
        <taxon>NPAAA clade</taxon>
        <taxon>Hologalegina</taxon>
        <taxon>IRL clade</taxon>
        <taxon>Trifolieae</taxon>
        <taxon>Trifolium</taxon>
    </lineage>
</organism>
<comment type="caution">
    <text evidence="2">The sequence shown here is derived from an EMBL/GenBank/DDBJ whole genome shotgun (WGS) entry which is preliminary data.</text>
</comment>
<evidence type="ECO:0000313" key="2">
    <source>
        <dbReference type="EMBL" id="MCI72327.1"/>
    </source>
</evidence>
<feature type="compositionally biased region" description="Basic and acidic residues" evidence="1">
    <location>
        <begin position="9"/>
        <end position="22"/>
    </location>
</feature>
<dbReference type="EMBL" id="LXQA010815374">
    <property type="protein sequence ID" value="MCI72327.1"/>
    <property type="molecule type" value="Genomic_DNA"/>
</dbReference>
<sequence length="22" mass="2314">MSKGGGARRTKELSREGDSPPP</sequence>
<protein>
    <submittedName>
        <fullName evidence="2">Uncharacterized protein</fullName>
    </submittedName>
</protein>
<proteinExistence type="predicted"/>
<evidence type="ECO:0000313" key="3">
    <source>
        <dbReference type="Proteomes" id="UP000265520"/>
    </source>
</evidence>
<dbReference type="AlphaFoldDB" id="A0A392UHY9"/>